<gene>
    <name evidence="1" type="ORF">HJG60_020049</name>
</gene>
<reference evidence="1 2" key="1">
    <citation type="journal article" date="2020" name="Nature">
        <title>Six reference-quality genomes reveal evolution of bat adaptations.</title>
        <authorList>
            <person name="Jebb D."/>
            <person name="Huang Z."/>
            <person name="Pippel M."/>
            <person name="Hughes G.M."/>
            <person name="Lavrichenko K."/>
            <person name="Devanna P."/>
            <person name="Winkler S."/>
            <person name="Jermiin L.S."/>
            <person name="Skirmuntt E.C."/>
            <person name="Katzourakis A."/>
            <person name="Burkitt-Gray L."/>
            <person name="Ray D.A."/>
            <person name="Sullivan K.A.M."/>
            <person name="Roscito J.G."/>
            <person name="Kirilenko B.M."/>
            <person name="Davalos L.M."/>
            <person name="Corthals A.P."/>
            <person name="Power M.L."/>
            <person name="Jones G."/>
            <person name="Ransome R.D."/>
            <person name="Dechmann D.K.N."/>
            <person name="Locatelli A.G."/>
            <person name="Puechmaille S.J."/>
            <person name="Fedrigo O."/>
            <person name="Jarvis E.D."/>
            <person name="Hiller M."/>
            <person name="Vernes S.C."/>
            <person name="Myers E.W."/>
            <person name="Teeling E.C."/>
        </authorList>
    </citation>
    <scope>NUCLEOTIDE SEQUENCE [LARGE SCALE GENOMIC DNA]</scope>
    <source>
        <strain evidence="1">Bat1K_MPI-CBG_1</strain>
    </source>
</reference>
<protein>
    <submittedName>
        <fullName evidence="1">Ubiquitin specific peptidase 33</fullName>
    </submittedName>
</protein>
<dbReference type="EMBL" id="JABVXQ010000005">
    <property type="protein sequence ID" value="KAF6112164.1"/>
    <property type="molecule type" value="Genomic_DNA"/>
</dbReference>
<name>A0A834AGZ1_9CHIR</name>
<dbReference type="Proteomes" id="UP000664940">
    <property type="component" value="Unassembled WGS sequence"/>
</dbReference>
<evidence type="ECO:0000313" key="2">
    <source>
        <dbReference type="Proteomes" id="UP000664940"/>
    </source>
</evidence>
<accession>A0A834AGZ1</accession>
<organism evidence="1 2">
    <name type="scientific">Phyllostomus discolor</name>
    <name type="common">pale spear-nosed bat</name>
    <dbReference type="NCBI Taxonomy" id="89673"/>
    <lineage>
        <taxon>Eukaryota</taxon>
        <taxon>Metazoa</taxon>
        <taxon>Chordata</taxon>
        <taxon>Craniata</taxon>
        <taxon>Vertebrata</taxon>
        <taxon>Euteleostomi</taxon>
        <taxon>Mammalia</taxon>
        <taxon>Eutheria</taxon>
        <taxon>Laurasiatheria</taxon>
        <taxon>Chiroptera</taxon>
        <taxon>Yangochiroptera</taxon>
        <taxon>Phyllostomidae</taxon>
        <taxon>Phyllostominae</taxon>
        <taxon>Phyllostomus</taxon>
    </lineage>
</organism>
<dbReference type="AlphaFoldDB" id="A0A834AGZ1"/>
<evidence type="ECO:0000313" key="1">
    <source>
        <dbReference type="EMBL" id="KAF6112164.1"/>
    </source>
</evidence>
<sequence>MTCLHHRSFHQTKVLIHVYQQALPNQAICGQAWLPHRKKS</sequence>
<comment type="caution">
    <text evidence="1">The sequence shown here is derived from an EMBL/GenBank/DDBJ whole genome shotgun (WGS) entry which is preliminary data.</text>
</comment>
<proteinExistence type="predicted"/>